<evidence type="ECO:0000256" key="10">
    <source>
        <dbReference type="ARBA" id="ARBA00023157"/>
    </source>
</evidence>
<dbReference type="GO" id="GO:0005886">
    <property type="term" value="C:plasma membrane"/>
    <property type="evidence" value="ECO:0007669"/>
    <property type="project" value="UniProtKB-SubCell"/>
</dbReference>
<keyword evidence="8" id="KW-0406">Ion transport</keyword>
<feature type="domain" description="Neurotransmitter-gated ion-channel transmembrane" evidence="17">
    <location>
        <begin position="694"/>
        <end position="943"/>
    </location>
</feature>
<dbReference type="GO" id="GO:0005230">
    <property type="term" value="F:extracellular ligand-gated monoatomic ion channel activity"/>
    <property type="evidence" value="ECO:0007669"/>
    <property type="project" value="InterPro"/>
</dbReference>
<dbReference type="InterPro" id="IPR022041">
    <property type="entry name" value="Methyltransf_FA"/>
</dbReference>
<evidence type="ECO:0000256" key="15">
    <source>
        <dbReference type="SAM" id="Phobius"/>
    </source>
</evidence>
<dbReference type="OrthoDB" id="10043964at2759"/>
<keyword evidence="10" id="KW-1015">Disulfide bond</keyword>
<evidence type="ECO:0000259" key="16">
    <source>
        <dbReference type="Pfam" id="PF02931"/>
    </source>
</evidence>
<dbReference type="Gene3D" id="1.20.58.390">
    <property type="entry name" value="Neurotransmitter-gated ion-channel transmembrane domain"/>
    <property type="match status" value="1"/>
</dbReference>
<feature type="compositionally biased region" description="Basic and acidic residues" evidence="14">
    <location>
        <begin position="867"/>
        <end position="880"/>
    </location>
</feature>
<dbReference type="InterPro" id="IPR038050">
    <property type="entry name" value="Neuro_actylchol_rec"/>
</dbReference>
<evidence type="ECO:0000256" key="9">
    <source>
        <dbReference type="ARBA" id="ARBA00023136"/>
    </source>
</evidence>
<evidence type="ECO:0000256" key="2">
    <source>
        <dbReference type="ARBA" id="ARBA00004236"/>
    </source>
</evidence>
<evidence type="ECO:0000256" key="1">
    <source>
        <dbReference type="ARBA" id="ARBA00004141"/>
    </source>
</evidence>
<evidence type="ECO:0000256" key="3">
    <source>
        <dbReference type="ARBA" id="ARBA00022448"/>
    </source>
</evidence>
<gene>
    <name evidence="19" type="primary">GLRA3</name>
    <name evidence="19" type="ORF">BLAG_LOCUS15247</name>
</gene>
<evidence type="ECO:0000256" key="14">
    <source>
        <dbReference type="SAM" id="MobiDB-lite"/>
    </source>
</evidence>
<name>A0A8K0EMC5_BRALA</name>
<feature type="region of interest" description="Disordered" evidence="14">
    <location>
        <begin position="864"/>
        <end position="884"/>
    </location>
</feature>
<evidence type="ECO:0000259" key="17">
    <source>
        <dbReference type="Pfam" id="PF02932"/>
    </source>
</evidence>
<dbReference type="Pfam" id="PF02932">
    <property type="entry name" value="Neur_chan_memb"/>
    <property type="match status" value="1"/>
</dbReference>
<evidence type="ECO:0000256" key="6">
    <source>
        <dbReference type="ARBA" id="ARBA00022729"/>
    </source>
</evidence>
<dbReference type="GO" id="GO:0034707">
    <property type="term" value="C:chloride channel complex"/>
    <property type="evidence" value="ECO:0007669"/>
    <property type="project" value="UniProtKB-KW"/>
</dbReference>
<dbReference type="AlphaFoldDB" id="A0A8K0EMC5"/>
<keyword evidence="11" id="KW-0869">Chloride channel</keyword>
<evidence type="ECO:0000313" key="20">
    <source>
        <dbReference type="Proteomes" id="UP000838412"/>
    </source>
</evidence>
<dbReference type="InterPro" id="IPR006202">
    <property type="entry name" value="Neur_chan_lig-bd"/>
</dbReference>
<organism evidence="19 20">
    <name type="scientific">Branchiostoma lanceolatum</name>
    <name type="common">Common lancelet</name>
    <name type="synonym">Amphioxus lanceolatum</name>
    <dbReference type="NCBI Taxonomy" id="7740"/>
    <lineage>
        <taxon>Eukaryota</taxon>
        <taxon>Metazoa</taxon>
        <taxon>Chordata</taxon>
        <taxon>Cephalochordata</taxon>
        <taxon>Leptocardii</taxon>
        <taxon>Amphioxiformes</taxon>
        <taxon>Branchiostomatidae</taxon>
        <taxon>Branchiostoma</taxon>
    </lineage>
</organism>
<dbReference type="PANTHER" id="PTHR18945">
    <property type="entry name" value="NEUROTRANSMITTER GATED ION CHANNEL"/>
    <property type="match status" value="1"/>
</dbReference>
<dbReference type="InterPro" id="IPR006028">
    <property type="entry name" value="GABAA/Glycine_rcpt"/>
</dbReference>
<dbReference type="EMBL" id="OV696688">
    <property type="protein sequence ID" value="CAH1257253.1"/>
    <property type="molecule type" value="Genomic_DNA"/>
</dbReference>
<dbReference type="SUPFAM" id="SSF63712">
    <property type="entry name" value="Nicotinic receptor ligand binding domain-like"/>
    <property type="match status" value="1"/>
</dbReference>
<evidence type="ECO:0000256" key="5">
    <source>
        <dbReference type="ARBA" id="ARBA00022692"/>
    </source>
</evidence>
<evidence type="ECO:0000256" key="8">
    <source>
        <dbReference type="ARBA" id="ARBA00023065"/>
    </source>
</evidence>
<dbReference type="Pfam" id="PF02931">
    <property type="entry name" value="Neur_chan_LBD"/>
    <property type="match status" value="1"/>
</dbReference>
<dbReference type="InterPro" id="IPR036383">
    <property type="entry name" value="TSP1_rpt_sf"/>
</dbReference>
<dbReference type="GO" id="GO:0004888">
    <property type="term" value="F:transmembrane signaling receptor activity"/>
    <property type="evidence" value="ECO:0007669"/>
    <property type="project" value="InterPro"/>
</dbReference>
<keyword evidence="5 15" id="KW-0812">Transmembrane</keyword>
<feature type="transmembrane region" description="Helical" evidence="15">
    <location>
        <begin position="752"/>
        <end position="774"/>
    </location>
</feature>
<feature type="domain" description="Neurotransmitter-gated ion-channel ligand-binding" evidence="16">
    <location>
        <begin position="430"/>
        <end position="601"/>
    </location>
</feature>
<dbReference type="Gene3D" id="2.10.25.10">
    <property type="entry name" value="Laminin"/>
    <property type="match status" value="1"/>
</dbReference>
<keyword evidence="7 15" id="KW-1133">Transmembrane helix</keyword>
<dbReference type="InterPro" id="IPR006201">
    <property type="entry name" value="Neur_channel"/>
</dbReference>
<dbReference type="Gene3D" id="2.70.170.10">
    <property type="entry name" value="Neurotransmitter-gated ion-channel ligand-binding domain"/>
    <property type="match status" value="1"/>
</dbReference>
<dbReference type="InterPro" id="IPR000884">
    <property type="entry name" value="TSP1_rpt"/>
</dbReference>
<keyword evidence="3" id="KW-0813">Transport</keyword>
<protein>
    <submittedName>
        <fullName evidence="19">GLRA3 protein</fullName>
    </submittedName>
</protein>
<dbReference type="InterPro" id="IPR036719">
    <property type="entry name" value="Neuro-gated_channel_TM_sf"/>
</dbReference>
<feature type="compositionally biased region" description="Basic and acidic residues" evidence="14">
    <location>
        <begin position="805"/>
        <end position="820"/>
    </location>
</feature>
<evidence type="ECO:0000256" key="13">
    <source>
        <dbReference type="ARBA" id="ARBA00023303"/>
    </source>
</evidence>
<reference evidence="19" key="1">
    <citation type="submission" date="2022-01" db="EMBL/GenBank/DDBJ databases">
        <authorList>
            <person name="Braso-Vives M."/>
        </authorList>
    </citation>
    <scope>NUCLEOTIDE SEQUENCE</scope>
</reference>
<dbReference type="SUPFAM" id="SSF57196">
    <property type="entry name" value="EGF/Laminin"/>
    <property type="match status" value="1"/>
</dbReference>
<evidence type="ECO:0000256" key="11">
    <source>
        <dbReference type="ARBA" id="ARBA00023173"/>
    </source>
</evidence>
<dbReference type="SMART" id="SM00209">
    <property type="entry name" value="TSP1"/>
    <property type="match status" value="1"/>
</dbReference>
<dbReference type="CDD" id="cd00054">
    <property type="entry name" value="EGF_CA"/>
    <property type="match status" value="1"/>
</dbReference>
<dbReference type="SUPFAM" id="SSF90112">
    <property type="entry name" value="Neurotransmitter-gated ion-channel transmembrane pore"/>
    <property type="match status" value="1"/>
</dbReference>
<evidence type="ECO:0000256" key="4">
    <source>
        <dbReference type="ARBA" id="ARBA00022475"/>
    </source>
</evidence>
<dbReference type="InterPro" id="IPR006029">
    <property type="entry name" value="Neurotrans-gated_channel_TM"/>
</dbReference>
<dbReference type="PROSITE" id="PS50092">
    <property type="entry name" value="TSP1"/>
    <property type="match status" value="1"/>
</dbReference>
<dbReference type="Pfam" id="PF12248">
    <property type="entry name" value="Methyltransf_FA"/>
    <property type="match status" value="1"/>
</dbReference>
<accession>A0A8K0EMC5</accession>
<dbReference type="Proteomes" id="UP000838412">
    <property type="component" value="Chromosome 3"/>
</dbReference>
<evidence type="ECO:0000256" key="12">
    <source>
        <dbReference type="ARBA" id="ARBA00023214"/>
    </source>
</evidence>
<feature type="transmembrane region" description="Helical" evidence="15">
    <location>
        <begin position="925"/>
        <end position="945"/>
    </location>
</feature>
<dbReference type="PRINTS" id="PR00253">
    <property type="entry name" value="GABAARECEPTR"/>
</dbReference>
<keyword evidence="9 15" id="KW-0472">Membrane</keyword>
<proteinExistence type="predicted"/>
<evidence type="ECO:0000313" key="19">
    <source>
        <dbReference type="EMBL" id="CAH1257253.1"/>
    </source>
</evidence>
<keyword evidence="13" id="KW-0407">Ion channel</keyword>
<feature type="region of interest" description="Disordered" evidence="14">
    <location>
        <begin position="793"/>
        <end position="820"/>
    </location>
</feature>
<keyword evidence="6" id="KW-0732">Signal</keyword>
<dbReference type="InterPro" id="IPR036734">
    <property type="entry name" value="Neur_chan_lig-bd_sf"/>
</dbReference>
<comment type="subcellular location">
    <subcellularLocation>
        <location evidence="2">Cell membrane</location>
    </subcellularLocation>
    <subcellularLocation>
        <location evidence="1">Membrane</location>
        <topology evidence="1">Multi-pass membrane protein</topology>
    </subcellularLocation>
</comment>
<feature type="domain" description="Farnesoic acid O-methyl transferase" evidence="18">
    <location>
        <begin position="223"/>
        <end position="332"/>
    </location>
</feature>
<dbReference type="SUPFAM" id="SSF57414">
    <property type="entry name" value="Hairpin loop containing domain-like"/>
    <property type="match status" value="1"/>
</dbReference>
<dbReference type="Gene3D" id="2.20.100.10">
    <property type="entry name" value="Thrombospondin type-1 (TSP1) repeat"/>
    <property type="match status" value="1"/>
</dbReference>
<keyword evidence="12" id="KW-0868">Chloride</keyword>
<sequence>MVVLKMIPYILVTSTLLLLPNSHLVYAVYPFDQFLFIPDSAIRGVSELLASITVENCLRACLEGTPSVPQGSCTSVDYFPGSSECHLQVDNKWADPGLYVLYSGINHYHRLIDECTAGVDICATFPCVTFLSDITAHAQLVSMGLDPQPTVSVRYVYIDECAMDNGGCAEVCTNSAGSFVCSCYGGLPKDNGTCLACLDRDTDGTYEYQWDLHPVTFPYIVMAQTDGPVHLALSTEAGNTEQAYEVVIRGGNDGSVIRRSVQGPDLISADIIGILDPAAYRAFWIYWLPDGTIAVRLQGEALPFLQWTDPDPLPVSYIGYTTNMRLPGLWRLCDVNGHWSEWGSWSACDAKCGYGTMKRTRTCDNPPPVEYLGGTCIGLPGMSILCYVSGICPESDSGIPGLFDPGESSTNMTWPVWKSNWENGKFLPFDYDSSTAPNEEGGLDIASTVYVLNISSHSEEHAVNSVFLLLINISIKIQYVLCWYDPRLFGLAPGWVPVPPSLLWSPPLAFGRTVRRAITEEDDDNKMWMNREGLVIFQITRLLEVTCVAKLARYPLDTQVCSVALLGYNGIRYRLQPSTLPKRAPIKSDATGVVSQFTFIGVEERAVFESFITNGTDTASCIYLKQDCDYRLEECMTSLSAECRGCSNCYLIIGDCQHQLETCPHYINDTSAFTSLEVHVRLRRVLWRHILTAYLPSTVVVLASYLQTWLSPTQAAISPRIVLGVMSVLTMIKQMGKTVRMPWVDEPRAVDIWMLGCLSFVIVALLETAVSHYLSFSIQEKEKKEIRAAELEKEQNPPVQIPRPGLKDSSGKSHMPPEHNKLAIPEEPIAIPRARLSKPSSLRWHQLADKEWVVVIKRKATTGFKQQQDDNVREPSDHDNSPVVSYTPPTILSNTMYTNVPAFDARAVGPSAAERADSMAGKTDIFARAILPALFLIFNIGYWSFYQY</sequence>
<dbReference type="Pfam" id="PF00090">
    <property type="entry name" value="TSP_1"/>
    <property type="match status" value="1"/>
</dbReference>
<evidence type="ECO:0000259" key="18">
    <source>
        <dbReference type="Pfam" id="PF12248"/>
    </source>
</evidence>
<dbReference type="SUPFAM" id="SSF82895">
    <property type="entry name" value="TSP-1 type 1 repeat"/>
    <property type="match status" value="1"/>
</dbReference>
<keyword evidence="4" id="KW-1003">Cell membrane</keyword>
<dbReference type="FunFam" id="2.20.100.10:FF:000001">
    <property type="entry name" value="semaphorin-5A isoform X1"/>
    <property type="match status" value="1"/>
</dbReference>
<dbReference type="GO" id="GO:0005254">
    <property type="term" value="F:chloride channel activity"/>
    <property type="evidence" value="ECO:0007669"/>
    <property type="project" value="UniProtKB-KW"/>
</dbReference>
<keyword evidence="20" id="KW-1185">Reference proteome</keyword>
<evidence type="ECO:0000256" key="7">
    <source>
        <dbReference type="ARBA" id="ARBA00022989"/>
    </source>
</evidence>